<reference evidence="4 5" key="1">
    <citation type="journal article" date="2015" name="Nature">
        <title>rRNA introns, odd ribosomes, and small enigmatic genomes across a large radiation of phyla.</title>
        <authorList>
            <person name="Brown C.T."/>
            <person name="Hug L.A."/>
            <person name="Thomas B.C."/>
            <person name="Sharon I."/>
            <person name="Castelle C.J."/>
            <person name="Singh A."/>
            <person name="Wilkins M.J."/>
            <person name="Williams K.H."/>
            <person name="Banfield J.F."/>
        </authorList>
    </citation>
    <scope>NUCLEOTIDE SEQUENCE [LARGE SCALE GENOMIC DNA]</scope>
</reference>
<comment type="similarity">
    <text evidence="3">Belongs to the bacterial histone-like protein family.</text>
</comment>
<dbReference type="Gene3D" id="4.10.520.10">
    <property type="entry name" value="IHF-like DNA-binding proteins"/>
    <property type="match status" value="1"/>
</dbReference>
<accession>A0A0G0SXS9</accession>
<evidence type="ECO:0000256" key="1">
    <source>
        <dbReference type="ARBA" id="ARBA00023067"/>
    </source>
</evidence>
<keyword evidence="1" id="KW-0226">DNA condensation</keyword>
<comment type="caution">
    <text evidence="4">The sequence shown here is derived from an EMBL/GenBank/DDBJ whole genome shotgun (WGS) entry which is preliminary data.</text>
</comment>
<evidence type="ECO:0000313" key="4">
    <source>
        <dbReference type="EMBL" id="KKR69598.1"/>
    </source>
</evidence>
<protein>
    <submittedName>
        <fullName evidence="4">Histone-like protein DNA-binding protein</fullName>
    </submittedName>
</protein>
<sequence length="99" mass="10768">MVRVLFRNGMNKQALAEWVHGKLGGTKVQAEEIVDGIFNEIIQTMKKGGEVSVAGFGIFSVKARAARMARNPKTGEQVKVAAKKVPKFRPAKGLKDMVA</sequence>
<dbReference type="Pfam" id="PF00216">
    <property type="entry name" value="Bac_DNA_binding"/>
    <property type="match status" value="1"/>
</dbReference>
<gene>
    <name evidence="4" type="ORF">UU13_C0026G0009</name>
</gene>
<dbReference type="AlphaFoldDB" id="A0A0G0SXS9"/>
<dbReference type="SMART" id="SM00411">
    <property type="entry name" value="BHL"/>
    <property type="match status" value="1"/>
</dbReference>
<dbReference type="EMBL" id="LBZL01000026">
    <property type="protein sequence ID" value="KKR69598.1"/>
    <property type="molecule type" value="Genomic_DNA"/>
</dbReference>
<dbReference type="Proteomes" id="UP000034452">
    <property type="component" value="Unassembled WGS sequence"/>
</dbReference>
<dbReference type="PRINTS" id="PR01727">
    <property type="entry name" value="DNABINDINGHU"/>
</dbReference>
<evidence type="ECO:0000256" key="2">
    <source>
        <dbReference type="ARBA" id="ARBA00023125"/>
    </source>
</evidence>
<dbReference type="CDD" id="cd13831">
    <property type="entry name" value="HU"/>
    <property type="match status" value="1"/>
</dbReference>
<organism evidence="4 5">
    <name type="scientific">Candidatus Nomurabacteria bacterium GW2011_GWB1_40_7</name>
    <dbReference type="NCBI Taxonomy" id="1618744"/>
    <lineage>
        <taxon>Bacteria</taxon>
        <taxon>Candidatus Nomuraibacteriota</taxon>
    </lineage>
</organism>
<dbReference type="InterPro" id="IPR020816">
    <property type="entry name" value="Histone-like_DNA-bd_CS"/>
</dbReference>
<dbReference type="PANTHER" id="PTHR33175">
    <property type="entry name" value="DNA-BINDING PROTEIN HU"/>
    <property type="match status" value="1"/>
</dbReference>
<name>A0A0G0SXS9_9BACT</name>
<proteinExistence type="inferred from homology"/>
<dbReference type="PROSITE" id="PS00045">
    <property type="entry name" value="HISTONE_LIKE"/>
    <property type="match status" value="1"/>
</dbReference>
<dbReference type="GO" id="GO:0003677">
    <property type="term" value="F:DNA binding"/>
    <property type="evidence" value="ECO:0007669"/>
    <property type="project" value="UniProtKB-KW"/>
</dbReference>
<dbReference type="InterPro" id="IPR010992">
    <property type="entry name" value="IHF-like_DNA-bd_dom_sf"/>
</dbReference>
<keyword evidence="2 4" id="KW-0238">DNA-binding</keyword>
<evidence type="ECO:0000256" key="3">
    <source>
        <dbReference type="RuleBase" id="RU003939"/>
    </source>
</evidence>
<dbReference type="SUPFAM" id="SSF47729">
    <property type="entry name" value="IHF-like DNA-binding proteins"/>
    <property type="match status" value="1"/>
</dbReference>
<evidence type="ECO:0000313" key="5">
    <source>
        <dbReference type="Proteomes" id="UP000034452"/>
    </source>
</evidence>
<dbReference type="PANTHER" id="PTHR33175:SF3">
    <property type="entry name" value="DNA-BINDING PROTEIN HU-BETA"/>
    <property type="match status" value="1"/>
</dbReference>
<dbReference type="GO" id="GO:0030527">
    <property type="term" value="F:structural constituent of chromatin"/>
    <property type="evidence" value="ECO:0007669"/>
    <property type="project" value="InterPro"/>
</dbReference>
<dbReference type="InterPro" id="IPR000119">
    <property type="entry name" value="Hist_DNA-bd"/>
</dbReference>
<dbReference type="GO" id="GO:0030261">
    <property type="term" value="P:chromosome condensation"/>
    <property type="evidence" value="ECO:0007669"/>
    <property type="project" value="UniProtKB-KW"/>
</dbReference>